<keyword evidence="4" id="KW-1185">Reference proteome</keyword>
<protein>
    <recommendedName>
        <fullName evidence="2">UPF0145 protein IV67_GL000507</fullName>
    </recommendedName>
</protein>
<dbReference type="PATRIC" id="fig|1620.3.peg.513"/>
<evidence type="ECO:0000313" key="4">
    <source>
        <dbReference type="Proteomes" id="UP000051673"/>
    </source>
</evidence>
<reference evidence="3 4" key="1">
    <citation type="journal article" date="2015" name="Genome Announc.">
        <title>Expanding the biotechnology potential of lactobacilli through comparative genomics of 213 strains and associated genera.</title>
        <authorList>
            <person name="Sun Z."/>
            <person name="Harris H.M."/>
            <person name="McCann A."/>
            <person name="Guo C."/>
            <person name="Argimon S."/>
            <person name="Zhang W."/>
            <person name="Yang X."/>
            <person name="Jeffery I.B."/>
            <person name="Cooney J.C."/>
            <person name="Kagawa T.F."/>
            <person name="Liu W."/>
            <person name="Song Y."/>
            <person name="Salvetti E."/>
            <person name="Wrobel A."/>
            <person name="Rasinkangas P."/>
            <person name="Parkhill J."/>
            <person name="Rea M.C."/>
            <person name="O'Sullivan O."/>
            <person name="Ritari J."/>
            <person name="Douillard F.P."/>
            <person name="Paul Ross R."/>
            <person name="Yang R."/>
            <person name="Briner A.E."/>
            <person name="Felis G.E."/>
            <person name="de Vos W.M."/>
            <person name="Barrangou R."/>
            <person name="Klaenhammer T.R."/>
            <person name="Caufield P.W."/>
            <person name="Cui Y."/>
            <person name="Zhang H."/>
            <person name="O'Toole P.W."/>
        </authorList>
    </citation>
    <scope>NUCLEOTIDE SEQUENCE [LARGE SCALE GENOMIC DNA]</scope>
    <source>
        <strain evidence="3 4">DSM 20014</strain>
    </source>
</reference>
<evidence type="ECO:0000313" key="3">
    <source>
        <dbReference type="EMBL" id="KRN76994.1"/>
    </source>
</evidence>
<organism evidence="3 4">
    <name type="scientific">Weissella minor</name>
    <dbReference type="NCBI Taxonomy" id="1620"/>
    <lineage>
        <taxon>Bacteria</taxon>
        <taxon>Bacillati</taxon>
        <taxon>Bacillota</taxon>
        <taxon>Bacilli</taxon>
        <taxon>Lactobacillales</taxon>
        <taxon>Lactobacillaceae</taxon>
        <taxon>Weissella</taxon>
    </lineage>
</organism>
<dbReference type="SUPFAM" id="SSF117782">
    <property type="entry name" value="YbjQ-like"/>
    <property type="match status" value="1"/>
</dbReference>
<dbReference type="OrthoDB" id="9796448at2"/>
<accession>A0A0R2JI57</accession>
<proteinExistence type="inferred from homology"/>
<dbReference type="AlphaFoldDB" id="A0A0R2JI57"/>
<dbReference type="InterPro" id="IPR002765">
    <property type="entry name" value="UPF0145_YbjQ-like"/>
</dbReference>
<comment type="caution">
    <text evidence="3">The sequence shown here is derived from an EMBL/GenBank/DDBJ whole genome shotgun (WGS) entry which is preliminary data.</text>
</comment>
<gene>
    <name evidence="3" type="ORF">IV67_GL000507</name>
</gene>
<dbReference type="Proteomes" id="UP000051673">
    <property type="component" value="Unassembled WGS sequence"/>
</dbReference>
<dbReference type="PANTHER" id="PTHR34068">
    <property type="entry name" value="UPF0145 PROTEIN YBJQ"/>
    <property type="match status" value="1"/>
</dbReference>
<sequence length="109" mass="11865">MSKIIVATAETIANYQVTETFGEVFGQTTRSRNIISNFGQNLKSVVGGEIKGYTQLQEESRQEALDRLREAAEKIGANAVICCRFDSNSNTIGDSVTAYGTAVTIEPRN</sequence>
<dbReference type="Gene3D" id="3.30.110.70">
    <property type="entry name" value="Hypothetical protein apc22750. Chain B"/>
    <property type="match status" value="1"/>
</dbReference>
<name>A0A0R2JI57_9LACO</name>
<dbReference type="EMBL" id="JQCD01000024">
    <property type="protein sequence ID" value="KRN76994.1"/>
    <property type="molecule type" value="Genomic_DNA"/>
</dbReference>
<evidence type="ECO:0000256" key="1">
    <source>
        <dbReference type="ARBA" id="ARBA00010751"/>
    </source>
</evidence>
<comment type="similarity">
    <text evidence="1 2">Belongs to the UPF0145 family.</text>
</comment>
<dbReference type="InterPro" id="IPR035439">
    <property type="entry name" value="UPF0145_dom_sf"/>
</dbReference>
<evidence type="ECO:0000256" key="2">
    <source>
        <dbReference type="HAMAP-Rule" id="MF_00338"/>
    </source>
</evidence>
<dbReference type="Pfam" id="PF01906">
    <property type="entry name" value="YbjQ_1"/>
    <property type="match status" value="1"/>
</dbReference>
<dbReference type="HAMAP" id="MF_00338">
    <property type="entry name" value="UPF0145"/>
    <property type="match status" value="1"/>
</dbReference>
<dbReference type="PANTHER" id="PTHR34068:SF2">
    <property type="entry name" value="UPF0145 PROTEIN SCO3412"/>
    <property type="match status" value="1"/>
</dbReference>